<protein>
    <submittedName>
        <fullName evidence="3">Protein CBG02909</fullName>
    </submittedName>
</protein>
<gene>
    <name evidence="3 5" type="ORF">CBG02909</name>
    <name evidence="3" type="ORF">CBG_02909</name>
</gene>
<reference evidence="3 4" key="1">
    <citation type="journal article" date="2003" name="PLoS Biol.">
        <title>The genome sequence of Caenorhabditis briggsae: a platform for comparative genomics.</title>
        <authorList>
            <person name="Stein L.D."/>
            <person name="Bao Z."/>
            <person name="Blasiar D."/>
            <person name="Blumenthal T."/>
            <person name="Brent M.R."/>
            <person name="Chen N."/>
            <person name="Chinwalla A."/>
            <person name="Clarke L."/>
            <person name="Clee C."/>
            <person name="Coghlan A."/>
            <person name="Coulson A."/>
            <person name="D'Eustachio P."/>
            <person name="Fitch D.H."/>
            <person name="Fulton L.A."/>
            <person name="Fulton R.E."/>
            <person name="Griffiths-Jones S."/>
            <person name="Harris T.W."/>
            <person name="Hillier L.W."/>
            <person name="Kamath R."/>
            <person name="Kuwabara P.E."/>
            <person name="Mardis E.R."/>
            <person name="Marra M.A."/>
            <person name="Miner T.L."/>
            <person name="Minx P."/>
            <person name="Mullikin J.C."/>
            <person name="Plumb R.W."/>
            <person name="Rogers J."/>
            <person name="Schein J.E."/>
            <person name="Sohrmann M."/>
            <person name="Spieth J."/>
            <person name="Stajich J.E."/>
            <person name="Wei C."/>
            <person name="Willey D."/>
            <person name="Wilson R.K."/>
            <person name="Durbin R."/>
            <person name="Waterston R.H."/>
        </authorList>
    </citation>
    <scope>NUCLEOTIDE SEQUENCE [LARGE SCALE GENOMIC DNA]</scope>
    <source>
        <strain evidence="3 4">AF16</strain>
    </source>
</reference>
<dbReference type="AlphaFoldDB" id="A8WT87"/>
<dbReference type="Proteomes" id="UP000008549">
    <property type="component" value="Unassembled WGS sequence"/>
</dbReference>
<dbReference type="eggNOG" id="ENOG502TIUH">
    <property type="taxonomic scope" value="Eukaryota"/>
</dbReference>
<dbReference type="RefSeq" id="XP_045092170.1">
    <property type="nucleotide sequence ID" value="XM_045242358.1"/>
</dbReference>
<keyword evidence="2" id="KW-0812">Transmembrane</keyword>
<keyword evidence="2" id="KW-0472">Membrane</keyword>
<evidence type="ECO:0000313" key="4">
    <source>
        <dbReference type="Proteomes" id="UP000008549"/>
    </source>
</evidence>
<keyword evidence="2" id="KW-1133">Transmembrane helix</keyword>
<evidence type="ECO:0000256" key="2">
    <source>
        <dbReference type="SAM" id="Phobius"/>
    </source>
</evidence>
<keyword evidence="4" id="KW-1185">Reference proteome</keyword>
<dbReference type="WormBase" id="CBG02909">
    <property type="protein sequence ID" value="CBP14474"/>
    <property type="gene ID" value="WBGene00025871"/>
</dbReference>
<evidence type="ECO:0000313" key="3">
    <source>
        <dbReference type="EMBL" id="CAP23698.2"/>
    </source>
</evidence>
<dbReference type="CTD" id="8572642"/>
<sequence>MFTRISRTPFIRFLEGKLLFIGRGEHFFPCAQFIFFFFFGCSLFFPLPFHFTSIVKDLPVFHFLPHFRRFLQQIQTTLQNYENELKSQDFQGLISVSLTNFVGQRPKSPKPRKSPSPRVSPMASPRMKKK</sequence>
<dbReference type="GeneID" id="8572642"/>
<feature type="region of interest" description="Disordered" evidence="1">
    <location>
        <begin position="102"/>
        <end position="130"/>
    </location>
</feature>
<dbReference type="EMBL" id="HE601438">
    <property type="protein sequence ID" value="CAP23698.2"/>
    <property type="molecule type" value="Genomic_DNA"/>
</dbReference>
<reference evidence="3 4" key="2">
    <citation type="journal article" date="2011" name="PLoS Genet.">
        <title>Caenorhabditis briggsae recombinant inbred line genotypes reveal inter-strain incompatibility and the evolution of recombination.</title>
        <authorList>
            <person name="Ross J.A."/>
            <person name="Koboldt D.C."/>
            <person name="Staisch J.E."/>
            <person name="Chamberlin H.M."/>
            <person name="Gupta B.P."/>
            <person name="Miller R.D."/>
            <person name="Baird S.E."/>
            <person name="Haag E.S."/>
        </authorList>
    </citation>
    <scope>NUCLEOTIDE SEQUENCE [LARGE SCALE GENOMIC DNA]</scope>
    <source>
        <strain evidence="3 4">AF16</strain>
    </source>
</reference>
<accession>A8WT87</accession>
<evidence type="ECO:0000313" key="5">
    <source>
        <dbReference type="WormBase" id="CBG02909"/>
    </source>
</evidence>
<organism evidence="3 4">
    <name type="scientific">Caenorhabditis briggsae</name>
    <dbReference type="NCBI Taxonomy" id="6238"/>
    <lineage>
        <taxon>Eukaryota</taxon>
        <taxon>Metazoa</taxon>
        <taxon>Ecdysozoa</taxon>
        <taxon>Nematoda</taxon>
        <taxon>Chromadorea</taxon>
        <taxon>Rhabditida</taxon>
        <taxon>Rhabditina</taxon>
        <taxon>Rhabditomorpha</taxon>
        <taxon>Rhabditoidea</taxon>
        <taxon>Rhabditidae</taxon>
        <taxon>Peloderinae</taxon>
        <taxon>Caenorhabditis</taxon>
    </lineage>
</organism>
<name>A8WT87_CAEBR</name>
<proteinExistence type="predicted"/>
<dbReference type="InParanoid" id="A8WT87"/>
<dbReference type="KEGG" id="cbr:CBG_02909"/>
<feature type="transmembrane region" description="Helical" evidence="2">
    <location>
        <begin position="26"/>
        <end position="47"/>
    </location>
</feature>
<dbReference type="HOGENOM" id="CLU_1939982_0_0_1"/>
<evidence type="ECO:0000256" key="1">
    <source>
        <dbReference type="SAM" id="MobiDB-lite"/>
    </source>
</evidence>